<dbReference type="InterPro" id="IPR002672">
    <property type="entry name" value="Ribosomal_eL28"/>
</dbReference>
<dbReference type="AlphaFoldDB" id="A0A9P6XVY4"/>
<dbReference type="GO" id="GO:0005840">
    <property type="term" value="C:ribosome"/>
    <property type="evidence" value="ECO:0007669"/>
    <property type="project" value="UniProtKB-KW"/>
</dbReference>
<protein>
    <recommendedName>
        <fullName evidence="4">Ribosomal eL28/Mak16 domain-containing protein</fullName>
    </recommendedName>
</protein>
<dbReference type="PANTHER" id="PTHR10544">
    <property type="entry name" value="60S RIBOSOMAL PROTEIN L28"/>
    <property type="match status" value="1"/>
</dbReference>
<keyword evidence="2" id="KW-0689">Ribosomal protein</keyword>
<evidence type="ECO:0000256" key="2">
    <source>
        <dbReference type="ARBA" id="ARBA00022980"/>
    </source>
</evidence>
<dbReference type="Gene3D" id="3.30.390.110">
    <property type="match status" value="1"/>
</dbReference>
<organism evidence="5 6">
    <name type="scientific">Rhizopus oryzae</name>
    <name type="common">Mucormycosis agent</name>
    <name type="synonym">Rhizopus arrhizus var. delemar</name>
    <dbReference type="NCBI Taxonomy" id="64495"/>
    <lineage>
        <taxon>Eukaryota</taxon>
        <taxon>Fungi</taxon>
        <taxon>Fungi incertae sedis</taxon>
        <taxon>Mucoromycota</taxon>
        <taxon>Mucoromycotina</taxon>
        <taxon>Mucoromycetes</taxon>
        <taxon>Mucorales</taxon>
        <taxon>Mucorineae</taxon>
        <taxon>Rhizopodaceae</taxon>
        <taxon>Rhizopus</taxon>
    </lineage>
</organism>
<dbReference type="GO" id="GO:1990904">
    <property type="term" value="C:ribonucleoprotein complex"/>
    <property type="evidence" value="ECO:0007669"/>
    <property type="project" value="UniProtKB-KW"/>
</dbReference>
<dbReference type="OrthoDB" id="338850at2759"/>
<dbReference type="EMBL" id="JAANIT010004110">
    <property type="protein sequence ID" value="KAG1533069.1"/>
    <property type="molecule type" value="Genomic_DNA"/>
</dbReference>
<dbReference type="GO" id="GO:0003735">
    <property type="term" value="F:structural constituent of ribosome"/>
    <property type="evidence" value="ECO:0007669"/>
    <property type="project" value="InterPro"/>
</dbReference>
<accession>A0A9P6XVY4</accession>
<evidence type="ECO:0000313" key="6">
    <source>
        <dbReference type="Proteomes" id="UP000717996"/>
    </source>
</evidence>
<evidence type="ECO:0000313" key="5">
    <source>
        <dbReference type="EMBL" id="KAG1533069.1"/>
    </source>
</evidence>
<keyword evidence="3" id="KW-0687">Ribonucleoprotein</keyword>
<name>A0A9P6XVY4_RHIOR</name>
<comment type="caution">
    <text evidence="5">The sequence shown here is derived from an EMBL/GenBank/DDBJ whole genome shotgun (WGS) entry which is preliminary data.</text>
</comment>
<dbReference type="GO" id="GO:0006412">
    <property type="term" value="P:translation"/>
    <property type="evidence" value="ECO:0007669"/>
    <property type="project" value="InterPro"/>
</dbReference>
<feature type="domain" description="Ribosomal eL28/Mak16" evidence="4">
    <location>
        <begin position="5"/>
        <end position="50"/>
    </location>
</feature>
<proteinExistence type="inferred from homology"/>
<dbReference type="Proteomes" id="UP000717996">
    <property type="component" value="Unassembled WGS sequence"/>
</dbReference>
<evidence type="ECO:0000259" key="4">
    <source>
        <dbReference type="Pfam" id="PF01778"/>
    </source>
</evidence>
<dbReference type="InterPro" id="IPR029004">
    <property type="entry name" value="Ribosomal_eL28/Mak16"/>
</dbReference>
<sequence>MSADLVWAIVKNNNSFLVKRQNVQFSSEPSNLLNLNSFKYSGLANYKVITKQNWTLTNSDIMIERCHHPCCSWCPCHFAQG</sequence>
<reference evidence="5" key="1">
    <citation type="journal article" date="2020" name="Microb. Genom.">
        <title>Genetic diversity of clinical and environmental Mucorales isolates obtained from an investigation of mucormycosis cases among solid organ transplant recipients.</title>
        <authorList>
            <person name="Nguyen M.H."/>
            <person name="Kaul D."/>
            <person name="Muto C."/>
            <person name="Cheng S.J."/>
            <person name="Richter R.A."/>
            <person name="Bruno V.M."/>
            <person name="Liu G."/>
            <person name="Beyhan S."/>
            <person name="Sundermann A.J."/>
            <person name="Mounaud S."/>
            <person name="Pasculle A.W."/>
            <person name="Nierman W.C."/>
            <person name="Driscoll E."/>
            <person name="Cumbie R."/>
            <person name="Clancy C.J."/>
            <person name="Dupont C.L."/>
        </authorList>
    </citation>
    <scope>NUCLEOTIDE SEQUENCE</scope>
    <source>
        <strain evidence="5">GL16</strain>
    </source>
</reference>
<comment type="similarity">
    <text evidence="1">Belongs to the eukaryotic ribosomal protein eL28 family.</text>
</comment>
<evidence type="ECO:0000256" key="1">
    <source>
        <dbReference type="ARBA" id="ARBA00007926"/>
    </source>
</evidence>
<gene>
    <name evidence="5" type="ORF">G6F51_012802</name>
</gene>
<evidence type="ECO:0000256" key="3">
    <source>
        <dbReference type="ARBA" id="ARBA00023274"/>
    </source>
</evidence>
<dbReference type="Pfam" id="PF01778">
    <property type="entry name" value="Ribosomal_L28e"/>
    <property type="match status" value="1"/>
</dbReference>